<dbReference type="SUPFAM" id="SSF46785">
    <property type="entry name" value="Winged helix' DNA-binding domain"/>
    <property type="match status" value="1"/>
</dbReference>
<dbReference type="Pfam" id="PF12840">
    <property type="entry name" value="HTH_20"/>
    <property type="match status" value="1"/>
</dbReference>
<dbReference type="EMBL" id="SMKO01000015">
    <property type="protein sequence ID" value="TDD09695.1"/>
    <property type="molecule type" value="Genomic_DNA"/>
</dbReference>
<name>A0A4R4W3W4_9ACTN</name>
<dbReference type="PROSITE" id="PS50987">
    <property type="entry name" value="HTH_ARSR_2"/>
    <property type="match status" value="1"/>
</dbReference>
<evidence type="ECO:0000259" key="1">
    <source>
        <dbReference type="PROSITE" id="PS50987"/>
    </source>
</evidence>
<dbReference type="Gene3D" id="1.10.10.10">
    <property type="entry name" value="Winged helix-like DNA-binding domain superfamily/Winged helix DNA-binding domain"/>
    <property type="match status" value="1"/>
</dbReference>
<dbReference type="InterPro" id="IPR001845">
    <property type="entry name" value="HTH_ArsR_DNA-bd_dom"/>
</dbReference>
<reference evidence="2 3" key="1">
    <citation type="submission" date="2019-03" db="EMBL/GenBank/DDBJ databases">
        <title>Draft genome sequences of novel Actinobacteria.</title>
        <authorList>
            <person name="Sahin N."/>
            <person name="Ay H."/>
            <person name="Saygin H."/>
        </authorList>
    </citation>
    <scope>NUCLEOTIDE SEQUENCE [LARGE SCALE GENOMIC DNA]</scope>
    <source>
        <strain evidence="2 3">KC310</strain>
    </source>
</reference>
<evidence type="ECO:0000313" key="3">
    <source>
        <dbReference type="Proteomes" id="UP000295258"/>
    </source>
</evidence>
<dbReference type="SMART" id="SM00418">
    <property type="entry name" value="HTH_ARSR"/>
    <property type="match status" value="1"/>
</dbReference>
<organism evidence="2 3">
    <name type="scientific">Nonomuraea deserti</name>
    <dbReference type="NCBI Taxonomy" id="1848322"/>
    <lineage>
        <taxon>Bacteria</taxon>
        <taxon>Bacillati</taxon>
        <taxon>Actinomycetota</taxon>
        <taxon>Actinomycetes</taxon>
        <taxon>Streptosporangiales</taxon>
        <taxon>Streptosporangiaceae</taxon>
        <taxon>Nonomuraea</taxon>
    </lineage>
</organism>
<dbReference type="Proteomes" id="UP000295258">
    <property type="component" value="Unassembled WGS sequence"/>
</dbReference>
<dbReference type="InterPro" id="IPR036390">
    <property type="entry name" value="WH_DNA-bd_sf"/>
</dbReference>
<dbReference type="AlphaFoldDB" id="A0A4R4W3W4"/>
<dbReference type="GO" id="GO:0003700">
    <property type="term" value="F:DNA-binding transcription factor activity"/>
    <property type="evidence" value="ECO:0007669"/>
    <property type="project" value="InterPro"/>
</dbReference>
<evidence type="ECO:0000313" key="2">
    <source>
        <dbReference type="EMBL" id="TDD09695.1"/>
    </source>
</evidence>
<protein>
    <submittedName>
        <fullName evidence="2">ArsR family transcriptional regulator</fullName>
    </submittedName>
</protein>
<dbReference type="InterPro" id="IPR036388">
    <property type="entry name" value="WH-like_DNA-bd_sf"/>
</dbReference>
<sequence length="199" mass="22735">MEEQYKISDAQVLKVVAHPLRVRLLGLLRSDGAATASELGRKVGESSGSTSYHLRELFKYGFIEEDPDRRDGRERRWRARHRYTSWDAVELSGTEEGREAVKVVHLRQAEMVGRLMEAFDPGDWADDWVEVSGMSDHVLSLPPAAVRELKDRVEELVGELSTRYAADPAARQVTVWFGAMPRNREDAMPRNREEGRDDR</sequence>
<accession>A0A4R4W3W4</accession>
<proteinExistence type="predicted"/>
<comment type="caution">
    <text evidence="2">The sequence shown here is derived from an EMBL/GenBank/DDBJ whole genome shotgun (WGS) entry which is preliminary data.</text>
</comment>
<keyword evidence="3" id="KW-1185">Reference proteome</keyword>
<gene>
    <name evidence="2" type="ORF">E1292_08915</name>
</gene>
<feature type="domain" description="HTH arsR-type" evidence="1">
    <location>
        <begin position="1"/>
        <end position="98"/>
    </location>
</feature>